<organism evidence="2 3">
    <name type="scientific">Araneus ventricosus</name>
    <name type="common">Orbweaver spider</name>
    <name type="synonym">Epeira ventricosa</name>
    <dbReference type="NCBI Taxonomy" id="182803"/>
    <lineage>
        <taxon>Eukaryota</taxon>
        <taxon>Metazoa</taxon>
        <taxon>Ecdysozoa</taxon>
        <taxon>Arthropoda</taxon>
        <taxon>Chelicerata</taxon>
        <taxon>Arachnida</taxon>
        <taxon>Araneae</taxon>
        <taxon>Araneomorphae</taxon>
        <taxon>Entelegynae</taxon>
        <taxon>Araneoidea</taxon>
        <taxon>Araneidae</taxon>
        <taxon>Araneus</taxon>
    </lineage>
</organism>
<dbReference type="AlphaFoldDB" id="A0A4Y2UUS6"/>
<keyword evidence="3" id="KW-1185">Reference proteome</keyword>
<accession>A0A4Y2UUS6</accession>
<sequence length="91" mass="10641">MGKDTTSDKGHRHDFCPDKRTTQSPSAIFKHAFYQSEFFPFESSYKDYPKWVWRHPEIAISISHRKVCVQLHLTVGFFFGNCLLPYAQTPT</sequence>
<dbReference type="EMBL" id="BGPR01040601">
    <property type="protein sequence ID" value="GBO16755.1"/>
    <property type="molecule type" value="Genomic_DNA"/>
</dbReference>
<feature type="region of interest" description="Disordered" evidence="1">
    <location>
        <begin position="1"/>
        <end position="22"/>
    </location>
</feature>
<reference evidence="2 3" key="1">
    <citation type="journal article" date="2019" name="Sci. Rep.">
        <title>Orb-weaving spider Araneus ventricosus genome elucidates the spidroin gene catalogue.</title>
        <authorList>
            <person name="Kono N."/>
            <person name="Nakamura H."/>
            <person name="Ohtoshi R."/>
            <person name="Moran D.A.P."/>
            <person name="Shinohara A."/>
            <person name="Yoshida Y."/>
            <person name="Fujiwara M."/>
            <person name="Mori M."/>
            <person name="Tomita M."/>
            <person name="Arakawa K."/>
        </authorList>
    </citation>
    <scope>NUCLEOTIDE SEQUENCE [LARGE SCALE GENOMIC DNA]</scope>
</reference>
<protein>
    <submittedName>
        <fullName evidence="2">Uncharacterized protein</fullName>
    </submittedName>
</protein>
<dbReference type="Proteomes" id="UP000499080">
    <property type="component" value="Unassembled WGS sequence"/>
</dbReference>
<name>A0A4Y2UUS6_ARAVE</name>
<evidence type="ECO:0000256" key="1">
    <source>
        <dbReference type="SAM" id="MobiDB-lite"/>
    </source>
</evidence>
<gene>
    <name evidence="2" type="ORF">AVEN_172717_1</name>
</gene>
<evidence type="ECO:0000313" key="3">
    <source>
        <dbReference type="Proteomes" id="UP000499080"/>
    </source>
</evidence>
<comment type="caution">
    <text evidence="2">The sequence shown here is derived from an EMBL/GenBank/DDBJ whole genome shotgun (WGS) entry which is preliminary data.</text>
</comment>
<proteinExistence type="predicted"/>
<evidence type="ECO:0000313" key="2">
    <source>
        <dbReference type="EMBL" id="GBO16755.1"/>
    </source>
</evidence>
<feature type="compositionally biased region" description="Basic and acidic residues" evidence="1">
    <location>
        <begin position="1"/>
        <end position="21"/>
    </location>
</feature>